<gene>
    <name evidence="1" type="ORF">DILT_LOCUS7512</name>
</gene>
<reference evidence="1 2" key="1">
    <citation type="submission" date="2018-11" db="EMBL/GenBank/DDBJ databases">
        <authorList>
            <consortium name="Pathogen Informatics"/>
        </authorList>
    </citation>
    <scope>NUCLEOTIDE SEQUENCE [LARGE SCALE GENOMIC DNA]</scope>
</reference>
<evidence type="ECO:0000313" key="2">
    <source>
        <dbReference type="Proteomes" id="UP000281553"/>
    </source>
</evidence>
<evidence type="ECO:0000313" key="1">
    <source>
        <dbReference type="EMBL" id="VDN11681.1"/>
    </source>
</evidence>
<dbReference type="AlphaFoldDB" id="A0A3P7LZZ2"/>
<feature type="non-terminal residue" evidence="1">
    <location>
        <position position="35"/>
    </location>
</feature>
<dbReference type="Proteomes" id="UP000281553">
    <property type="component" value="Unassembled WGS sequence"/>
</dbReference>
<name>A0A3P7LZZ2_DIBLA</name>
<organism evidence="1 2">
    <name type="scientific">Dibothriocephalus latus</name>
    <name type="common">Fish tapeworm</name>
    <name type="synonym">Diphyllobothrium latum</name>
    <dbReference type="NCBI Taxonomy" id="60516"/>
    <lineage>
        <taxon>Eukaryota</taxon>
        <taxon>Metazoa</taxon>
        <taxon>Spiralia</taxon>
        <taxon>Lophotrochozoa</taxon>
        <taxon>Platyhelminthes</taxon>
        <taxon>Cestoda</taxon>
        <taxon>Eucestoda</taxon>
        <taxon>Diphyllobothriidea</taxon>
        <taxon>Diphyllobothriidae</taxon>
        <taxon>Dibothriocephalus</taxon>
    </lineage>
</organism>
<keyword evidence="2" id="KW-1185">Reference proteome</keyword>
<protein>
    <submittedName>
        <fullName evidence="1">Uncharacterized protein</fullName>
    </submittedName>
</protein>
<accession>A0A3P7LZZ2</accession>
<proteinExistence type="predicted"/>
<sequence length="35" mass="3624">MSVNQVAKEVPTPTCNTGADISADLQAISAPENNH</sequence>
<dbReference type="EMBL" id="UYRU01052017">
    <property type="protein sequence ID" value="VDN11681.1"/>
    <property type="molecule type" value="Genomic_DNA"/>
</dbReference>